<dbReference type="InterPro" id="IPR036388">
    <property type="entry name" value="WH-like_DNA-bd_sf"/>
</dbReference>
<dbReference type="Gene3D" id="1.10.8.430">
    <property type="entry name" value="Helical domain of apoptotic protease-activating factors"/>
    <property type="match status" value="1"/>
</dbReference>
<organism evidence="8 9">
    <name type="scientific">Streptomyces yokosukanensis</name>
    <dbReference type="NCBI Taxonomy" id="67386"/>
    <lineage>
        <taxon>Bacteria</taxon>
        <taxon>Bacillati</taxon>
        <taxon>Actinomycetota</taxon>
        <taxon>Actinomycetes</taxon>
        <taxon>Kitasatosporales</taxon>
        <taxon>Streptomycetaceae</taxon>
        <taxon>Streptomyces</taxon>
    </lineage>
</organism>
<dbReference type="PROSITE" id="PS50005">
    <property type="entry name" value="TPR"/>
    <property type="match status" value="1"/>
</dbReference>
<dbReference type="InterPro" id="IPR019734">
    <property type="entry name" value="TPR_rpt"/>
</dbReference>
<dbReference type="PANTHER" id="PTHR47691:SF3">
    <property type="entry name" value="HTH-TYPE TRANSCRIPTIONAL REGULATOR RV0890C-RELATED"/>
    <property type="match status" value="1"/>
</dbReference>
<dbReference type="CDD" id="cd15831">
    <property type="entry name" value="BTAD"/>
    <property type="match status" value="1"/>
</dbReference>
<comment type="similarity">
    <text evidence="1">Belongs to the AfsR/DnrI/RedD regulatory family.</text>
</comment>
<dbReference type="InterPro" id="IPR042197">
    <property type="entry name" value="Apaf_helical"/>
</dbReference>
<keyword evidence="3 5" id="KW-0238">DNA-binding</keyword>
<sequence length="1055" mass="115832">MLFAPRDTLLPVLFIESADQREAPVEVELLGPVGLRVDGTRMEIGSDKERILLASLALETGRPLALETLIDRLWDGDPPPHGRANTHTYVSRIRRRLRASAGAPDTARIVGRAHTYTLEVTRESVDWHVFQRFVSQAGTVAAEGDDRRAVGLLDRAEHLWRGDALAGLPGPWARSMRRTMAERRLAATVSRTAALLRLGRFAETVGELSALVDRHPGDETLAGQLMLAYYGTHRYADALRVHQEVRGFLLAQYGSRPGAELNRVHHAILERLPAADIVHGPSTPASPTTAAPGRPAATAAPRNLPRQPLLIGRREQLRLLTTAVESAPARGAVVSLETVSTVSGMPGVGKTALAVHSAHLLARGFPDGQLYLNLRGHDPAQEPLGAGEALAALLRLLGTPTETIPAELEGRTALWRTVLAERRAVIVLDDAADAEQVLPLLPGHSPSLTIITSRRHLTGLTQVRHIPLDVLPTDDAIALFRAFAGEERAQDVQEITRIVRLCGHLPLAIELVASRFRMRPAWTPATLTDRLLRTDSRLSELRDADQDMVRVAFDLTYQALSEEQRTAFRRLSLHPGPDFTAEAAAAALDLPTARAERMLESLLACHVLREPVPERYQYHDLLREYGLSRAMADDSEEDRADVLRRLTDFHLAAADHADRMAYPRRSRPGPARAARWQLPRLNDAVAARAWLSVERPNLLAVERHCRTHGRAEEGARLAYSITEFLDSECHWQEARTVLEPAAAHWSRTGNESALCRTLGHLSAVHAHTGQYPEAARIGEQARNIARLTKDTEAEAETLRTLGTLKWHEGDHRAALSLFQRSFALKMISGDSWEYARGHNNIAVTLLFLGEHGRALEHFEKAVHGFTATHDHTSLGKTLNNIGDLHMRTGAIESARRSLEEALSILDSSGNRYDRATVKGSLADALTTSGDITAALRLYQETLAEFRALGDPKSQADTLIGLGQALQKSGDPERSVRHLRAALDIAHGLGAAHQEAQAARCLGETYRTLGRFADAVEHLSTAVRLADRTHDAGELAAAQHALRETRIEQGENVTDK</sequence>
<dbReference type="GO" id="GO:0000160">
    <property type="term" value="P:phosphorelay signal transduction system"/>
    <property type="evidence" value="ECO:0007669"/>
    <property type="project" value="UniProtKB-KW"/>
</dbReference>
<proteinExistence type="inferred from homology"/>
<keyword evidence="2" id="KW-0902">Two-component regulatory system</keyword>
<dbReference type="InterPro" id="IPR016032">
    <property type="entry name" value="Sig_transdc_resp-reg_C-effctor"/>
</dbReference>
<feature type="domain" description="OmpR/PhoB-type" evidence="7">
    <location>
        <begin position="16"/>
        <end position="120"/>
    </location>
</feature>
<dbReference type="InterPro" id="IPR001867">
    <property type="entry name" value="OmpR/PhoB-type_DNA-bd"/>
</dbReference>
<feature type="compositionally biased region" description="Low complexity" evidence="6">
    <location>
        <begin position="280"/>
        <end position="302"/>
    </location>
</feature>
<comment type="caution">
    <text evidence="8">The sequence shown here is derived from an EMBL/GenBank/DDBJ whole genome shotgun (WGS) entry which is preliminary data.</text>
</comment>
<evidence type="ECO:0000256" key="4">
    <source>
        <dbReference type="PROSITE-ProRule" id="PRU00339"/>
    </source>
</evidence>
<dbReference type="EMBL" id="LMWN01000035">
    <property type="protein sequence ID" value="KUN03120.1"/>
    <property type="molecule type" value="Genomic_DNA"/>
</dbReference>
<dbReference type="SUPFAM" id="SSF52540">
    <property type="entry name" value="P-loop containing nucleoside triphosphate hydrolases"/>
    <property type="match status" value="1"/>
</dbReference>
<evidence type="ECO:0000313" key="9">
    <source>
        <dbReference type="Proteomes" id="UP000053127"/>
    </source>
</evidence>
<dbReference type="Gene3D" id="1.25.40.10">
    <property type="entry name" value="Tetratricopeptide repeat domain"/>
    <property type="match status" value="3"/>
</dbReference>
<dbReference type="InterPro" id="IPR005158">
    <property type="entry name" value="BTAD"/>
</dbReference>
<feature type="DNA-binding region" description="OmpR/PhoB-type" evidence="5">
    <location>
        <begin position="16"/>
        <end position="120"/>
    </location>
</feature>
<dbReference type="Gene3D" id="1.10.10.10">
    <property type="entry name" value="Winged helix-like DNA-binding domain superfamily/Winged helix DNA-binding domain"/>
    <property type="match status" value="1"/>
</dbReference>
<dbReference type="SUPFAM" id="SSF46894">
    <property type="entry name" value="C-terminal effector domain of the bipartite response regulators"/>
    <property type="match status" value="1"/>
</dbReference>
<dbReference type="Proteomes" id="UP000053127">
    <property type="component" value="Unassembled WGS sequence"/>
</dbReference>
<dbReference type="STRING" id="67386.AQI95_24480"/>
<name>A0A101P1C0_9ACTN</name>
<protein>
    <submittedName>
        <fullName evidence="8">SARP family transcriptional regulator</fullName>
    </submittedName>
</protein>
<evidence type="ECO:0000256" key="1">
    <source>
        <dbReference type="ARBA" id="ARBA00005820"/>
    </source>
</evidence>
<dbReference type="OrthoDB" id="581105at2"/>
<reference evidence="8 9" key="1">
    <citation type="submission" date="2015-10" db="EMBL/GenBank/DDBJ databases">
        <title>Draft genome sequence of Streptomyces yokosukanensis DSM 40224, type strain for the species Streptomyces yokosukanensis.</title>
        <authorList>
            <person name="Ruckert C."/>
            <person name="Winkler A."/>
            <person name="Kalinowski J."/>
            <person name="Kampfer P."/>
            <person name="Glaeser S."/>
        </authorList>
    </citation>
    <scope>NUCLEOTIDE SEQUENCE [LARGE SCALE GENOMIC DNA]</scope>
    <source>
        <strain evidence="8 9">DSM 40224</strain>
    </source>
</reference>
<dbReference type="GO" id="GO:0043531">
    <property type="term" value="F:ADP binding"/>
    <property type="evidence" value="ECO:0007669"/>
    <property type="project" value="InterPro"/>
</dbReference>
<dbReference type="PROSITE" id="PS51755">
    <property type="entry name" value="OMPR_PHOB"/>
    <property type="match status" value="1"/>
</dbReference>
<keyword evidence="9" id="KW-1185">Reference proteome</keyword>
<dbReference type="SMART" id="SM01043">
    <property type="entry name" value="BTAD"/>
    <property type="match status" value="1"/>
</dbReference>
<dbReference type="PANTHER" id="PTHR47691">
    <property type="entry name" value="REGULATOR-RELATED"/>
    <property type="match status" value="1"/>
</dbReference>
<accession>A0A101P1C0</accession>
<dbReference type="PRINTS" id="PR00364">
    <property type="entry name" value="DISEASERSIST"/>
</dbReference>
<evidence type="ECO:0000256" key="2">
    <source>
        <dbReference type="ARBA" id="ARBA00023012"/>
    </source>
</evidence>
<dbReference type="AlphaFoldDB" id="A0A101P1C0"/>
<evidence type="ECO:0000256" key="6">
    <source>
        <dbReference type="SAM" id="MobiDB-lite"/>
    </source>
</evidence>
<dbReference type="GO" id="GO:0003677">
    <property type="term" value="F:DNA binding"/>
    <property type="evidence" value="ECO:0007669"/>
    <property type="project" value="UniProtKB-UniRule"/>
</dbReference>
<dbReference type="SMART" id="SM00028">
    <property type="entry name" value="TPR"/>
    <property type="match status" value="6"/>
</dbReference>
<feature type="region of interest" description="Disordered" evidence="6">
    <location>
        <begin position="278"/>
        <end position="302"/>
    </location>
</feature>
<evidence type="ECO:0000256" key="5">
    <source>
        <dbReference type="PROSITE-ProRule" id="PRU01091"/>
    </source>
</evidence>
<dbReference type="GO" id="GO:0006355">
    <property type="term" value="P:regulation of DNA-templated transcription"/>
    <property type="evidence" value="ECO:0007669"/>
    <property type="project" value="InterPro"/>
</dbReference>
<gene>
    <name evidence="8" type="ORF">AQI95_24480</name>
</gene>
<dbReference type="Pfam" id="PF13424">
    <property type="entry name" value="TPR_12"/>
    <property type="match status" value="3"/>
</dbReference>
<feature type="repeat" description="TPR" evidence="4">
    <location>
        <begin position="995"/>
        <end position="1028"/>
    </location>
</feature>
<dbReference type="Pfam" id="PF03704">
    <property type="entry name" value="BTAD"/>
    <property type="match status" value="1"/>
</dbReference>
<evidence type="ECO:0000256" key="3">
    <source>
        <dbReference type="ARBA" id="ARBA00023125"/>
    </source>
</evidence>
<evidence type="ECO:0000313" key="8">
    <source>
        <dbReference type="EMBL" id="KUN03120.1"/>
    </source>
</evidence>
<dbReference type="SUPFAM" id="SSF48452">
    <property type="entry name" value="TPR-like"/>
    <property type="match status" value="3"/>
</dbReference>
<dbReference type="Gene3D" id="3.40.50.300">
    <property type="entry name" value="P-loop containing nucleotide triphosphate hydrolases"/>
    <property type="match status" value="1"/>
</dbReference>
<dbReference type="InterPro" id="IPR027417">
    <property type="entry name" value="P-loop_NTPase"/>
</dbReference>
<dbReference type="InterPro" id="IPR011990">
    <property type="entry name" value="TPR-like_helical_dom_sf"/>
</dbReference>
<keyword evidence="4" id="KW-0802">TPR repeat</keyword>
<evidence type="ECO:0000259" key="7">
    <source>
        <dbReference type="PROSITE" id="PS51755"/>
    </source>
</evidence>